<dbReference type="SMART" id="SM00239">
    <property type="entry name" value="C2"/>
    <property type="match status" value="1"/>
</dbReference>
<keyword evidence="3" id="KW-0442">Lipid degradation</keyword>
<keyword evidence="3" id="KW-0443">Lipid metabolism</keyword>
<dbReference type="Proteomes" id="UP000694402">
    <property type="component" value="Unassembled WGS sequence"/>
</dbReference>
<dbReference type="PROSITE" id="PS50004">
    <property type="entry name" value="C2"/>
    <property type="match status" value="1"/>
</dbReference>
<evidence type="ECO:0000259" key="7">
    <source>
        <dbReference type="PROSITE" id="PS50004"/>
    </source>
</evidence>
<dbReference type="InterPro" id="IPR017946">
    <property type="entry name" value="PLC-like_Pdiesterase_TIM-brl"/>
</dbReference>
<feature type="domain" description="PI-PLC Y-box" evidence="8">
    <location>
        <begin position="589"/>
        <end position="676"/>
    </location>
</feature>
<evidence type="ECO:0000256" key="2">
    <source>
        <dbReference type="PROSITE-ProRule" id="PRU00191"/>
    </source>
</evidence>
<dbReference type="GO" id="GO:0016042">
    <property type="term" value="P:lipid catabolic process"/>
    <property type="evidence" value="ECO:0007669"/>
    <property type="project" value="UniProtKB-KW"/>
</dbReference>
<dbReference type="GO" id="GO:0048015">
    <property type="term" value="P:phosphatidylinositol-mediated signaling"/>
    <property type="evidence" value="ECO:0007669"/>
    <property type="project" value="TreeGrafter"/>
</dbReference>
<keyword evidence="5" id="KW-1133">Transmembrane helix</keyword>
<dbReference type="FunFam" id="2.60.40.150:FF:000094">
    <property type="entry name" value="1-phosphatidylinositol 4,5-bisphosphate phosphodiesterase gamma"/>
    <property type="match status" value="1"/>
</dbReference>
<name>A0A8C8C9I7_ONCTS</name>
<dbReference type="Gene3D" id="3.30.505.10">
    <property type="entry name" value="SH2 domain"/>
    <property type="match status" value="2"/>
</dbReference>
<keyword evidence="10" id="KW-1185">Reference proteome</keyword>
<evidence type="ECO:0000313" key="9">
    <source>
        <dbReference type="Ensembl" id="ENSOTSP00005008502.2"/>
    </source>
</evidence>
<dbReference type="PRINTS" id="PR00390">
    <property type="entry name" value="PHPHLIPASEC"/>
</dbReference>
<keyword evidence="5" id="KW-0812">Transmembrane</keyword>
<comment type="catalytic activity">
    <reaction evidence="3">
        <text>a 1,2-diacyl-sn-glycero-3-phospho-(1D-myo-inositol-4,5-bisphosphate) + H2O = 1D-myo-inositol 1,4,5-trisphosphate + a 1,2-diacyl-sn-glycerol + H(+)</text>
        <dbReference type="Rhea" id="RHEA:33179"/>
        <dbReference type="ChEBI" id="CHEBI:15377"/>
        <dbReference type="ChEBI" id="CHEBI:15378"/>
        <dbReference type="ChEBI" id="CHEBI:17815"/>
        <dbReference type="ChEBI" id="CHEBI:58456"/>
        <dbReference type="ChEBI" id="CHEBI:203600"/>
        <dbReference type="EC" id="3.1.4.11"/>
    </reaction>
</comment>
<dbReference type="GO" id="GO:0004435">
    <property type="term" value="F:phosphatidylinositol-4,5-bisphosphate phospholipase C activity"/>
    <property type="evidence" value="ECO:0007669"/>
    <property type="project" value="UniProtKB-EC"/>
</dbReference>
<dbReference type="Gene3D" id="2.60.40.150">
    <property type="entry name" value="C2 domain"/>
    <property type="match status" value="1"/>
</dbReference>
<keyword evidence="3" id="KW-0378">Hydrolase</keyword>
<dbReference type="PANTHER" id="PTHR10336:SF25">
    <property type="entry name" value="1-PHOSPHATIDYLINOSITOL 4,5-BISPHOSPHATE PHOSPHODIESTERASE GAMMA-2"/>
    <property type="match status" value="1"/>
</dbReference>
<dbReference type="GeneTree" id="ENSGT00940000157517"/>
<dbReference type="InterPro" id="IPR000909">
    <property type="entry name" value="PLipase_C_PInositol-sp_X_dom"/>
</dbReference>
<dbReference type="GO" id="GO:0032587">
    <property type="term" value="C:ruffle membrane"/>
    <property type="evidence" value="ECO:0007669"/>
    <property type="project" value="TreeGrafter"/>
</dbReference>
<evidence type="ECO:0000256" key="1">
    <source>
        <dbReference type="ARBA" id="ARBA00023224"/>
    </source>
</evidence>
<dbReference type="GO" id="GO:0010634">
    <property type="term" value="P:positive regulation of epithelial cell migration"/>
    <property type="evidence" value="ECO:0007669"/>
    <property type="project" value="TreeGrafter"/>
</dbReference>
<feature type="transmembrane region" description="Helical" evidence="5">
    <location>
        <begin position="51"/>
        <end position="69"/>
    </location>
</feature>
<dbReference type="Ensembl" id="ENSOTST00005009381.2">
    <property type="protein sequence ID" value="ENSOTSP00005008502.2"/>
    <property type="gene ID" value="ENSOTSG00005004648.2"/>
</dbReference>
<dbReference type="PANTHER" id="PTHR10336">
    <property type="entry name" value="PHOSPHOINOSITIDE-SPECIFIC PHOSPHOLIPASE C FAMILY PROTEIN"/>
    <property type="match status" value="1"/>
</dbReference>
<dbReference type="InterPro" id="IPR001711">
    <property type="entry name" value="PLipase_C_Pinositol-sp_Y"/>
</dbReference>
<dbReference type="PROSITE" id="PS50001">
    <property type="entry name" value="SH2"/>
    <property type="match status" value="1"/>
</dbReference>
<dbReference type="AlphaFoldDB" id="A0A8C8C9I7"/>
<feature type="domain" description="SH2" evidence="6">
    <location>
        <begin position="358"/>
        <end position="450"/>
    </location>
</feature>
<keyword evidence="5" id="KW-0472">Membrane</keyword>
<dbReference type="Pfam" id="PF00388">
    <property type="entry name" value="PI-PLC-X"/>
    <property type="match status" value="1"/>
</dbReference>
<reference evidence="9" key="2">
    <citation type="submission" date="2025-09" db="UniProtKB">
        <authorList>
            <consortium name="Ensembl"/>
        </authorList>
    </citation>
    <scope>IDENTIFICATION</scope>
</reference>
<evidence type="ECO:0000313" key="10">
    <source>
        <dbReference type="Proteomes" id="UP000694402"/>
    </source>
</evidence>
<feature type="domain" description="C2" evidence="7">
    <location>
        <begin position="690"/>
        <end position="818"/>
    </location>
</feature>
<dbReference type="SUPFAM" id="SSF49562">
    <property type="entry name" value="C2 domain (Calcium/lipid-binding domain, CaLB)"/>
    <property type="match status" value="1"/>
</dbReference>
<feature type="region of interest" description="Disordered" evidence="4">
    <location>
        <begin position="282"/>
        <end position="305"/>
    </location>
</feature>
<dbReference type="SUPFAM" id="SSF55550">
    <property type="entry name" value="SH2 domain"/>
    <property type="match status" value="2"/>
</dbReference>
<proteinExistence type="predicted"/>
<organism evidence="9 10">
    <name type="scientific">Oncorhynchus tshawytscha</name>
    <name type="common">Chinook salmon</name>
    <name type="synonym">Salmo tshawytscha</name>
    <dbReference type="NCBI Taxonomy" id="74940"/>
    <lineage>
        <taxon>Eukaryota</taxon>
        <taxon>Metazoa</taxon>
        <taxon>Chordata</taxon>
        <taxon>Craniata</taxon>
        <taxon>Vertebrata</taxon>
        <taxon>Euteleostomi</taxon>
        <taxon>Actinopterygii</taxon>
        <taxon>Neopterygii</taxon>
        <taxon>Teleostei</taxon>
        <taxon>Protacanthopterygii</taxon>
        <taxon>Salmoniformes</taxon>
        <taxon>Salmonidae</taxon>
        <taxon>Salmoninae</taxon>
        <taxon>Oncorhynchus</taxon>
    </lineage>
</organism>
<evidence type="ECO:0000256" key="5">
    <source>
        <dbReference type="SAM" id="Phobius"/>
    </source>
</evidence>
<accession>A0A8C8C9I7</accession>
<dbReference type="CDD" id="cd00275">
    <property type="entry name" value="C2_PLC_like"/>
    <property type="match status" value="1"/>
</dbReference>
<evidence type="ECO:0000259" key="6">
    <source>
        <dbReference type="PROSITE" id="PS50001"/>
    </source>
</evidence>
<evidence type="ECO:0000256" key="3">
    <source>
        <dbReference type="RuleBase" id="RU361133"/>
    </source>
</evidence>
<dbReference type="InterPro" id="IPR000980">
    <property type="entry name" value="SH2"/>
</dbReference>
<keyword evidence="2" id="KW-0727">SH2 domain</keyword>
<sequence length="894" mass="103632">MHCMYKTKTNMVHLPLLFQEIGARKDVLDFEQFRKFYNILMFDQKDVSECSLFNLPFIIPFIVLFSLFFPHSLCSSLSRVVNQVRELMTIFIDKTMRKTNDPERTRFGMRNTQMCNLDTNNPLYLTGDQLRSELSTEAYVRCLRLRCCCVELDCWEGPGEPIIYHGWTRTTKIKFEEVVKAINDHRCGAVVVKYPVVLSIEEHCPIEQQRQMARLFREVFQDKLLMEPVELMAEQLPSHMQLKGKIILKVGARPEGTMVMGGNNRWNKRYCVISDDKLYSAEEEDEEPRKSSTHQRPGSMVGGVRGGRQQRLLQEFCAESGGRDGTFLTVVSALAQREDTFYFLTDNLHFPSVYSLIQHYREIPLRCHDFDLCLTEAVPWDGAFLIRQREDGDSYAITFRGDGKVKHCRIQKDGSMYMLGSTIEFQSLVELVNYFRKKPLYRKIKLRYPVTPELVSRFSTVRERDEERSGPKSTVKAYDYRPMRPDELSKLLQGGTYKPLSGAPYRWKGDYGGKLQLFFPANFFEEVFNNIKSQTKDLVGGVISILLGANVIAEFAKQMSLEDLFEWYQVAWDITQREITKHEEVAIKMSDLVVYCQPRSKEKDHFVKYCYKEIRSFVENKTPAKNRTPDFLRYNRKALSRIYPKGQRVDSSNYDPYPLWACGCHMVALNFQIADKYSTQLCPLQSTYSQQTEMLCSDSYDPQLEKRKVKFTLTVRVLAARHLPKPDRSITSPFVETELCGHTEDNTFKTVLSRDNGLNPVWKAPPEPVTFLVHEPELTFLRFVVNEEDMFSDPNFLAQATFPVKGIHSGHRSVPLKNGFNDSIELASLLVYINVQKVEELYSSTSQLRRRQAELSNKLFLYDTHASQQSSNPPQLRNDLMRDTGKEINSKLYS</sequence>
<evidence type="ECO:0000259" key="8">
    <source>
        <dbReference type="PROSITE" id="PS50008"/>
    </source>
</evidence>
<dbReference type="Pfam" id="PF00387">
    <property type="entry name" value="PI-PLC-Y"/>
    <property type="match status" value="1"/>
</dbReference>
<dbReference type="PROSITE" id="PS50008">
    <property type="entry name" value="PIPLC_Y_DOMAIN"/>
    <property type="match status" value="1"/>
</dbReference>
<dbReference type="SMART" id="SM00252">
    <property type="entry name" value="SH2"/>
    <property type="match status" value="1"/>
</dbReference>
<dbReference type="Pfam" id="PF00017">
    <property type="entry name" value="SH2"/>
    <property type="match status" value="1"/>
</dbReference>
<dbReference type="InterPro" id="IPR035892">
    <property type="entry name" value="C2_domain_sf"/>
</dbReference>
<reference evidence="9" key="1">
    <citation type="submission" date="2025-08" db="UniProtKB">
        <authorList>
            <consortium name="Ensembl"/>
        </authorList>
    </citation>
    <scope>IDENTIFICATION</scope>
</reference>
<dbReference type="InterPro" id="IPR000008">
    <property type="entry name" value="C2_dom"/>
</dbReference>
<dbReference type="GO" id="GO:0051209">
    <property type="term" value="P:release of sequestered calcium ion into cytosol"/>
    <property type="evidence" value="ECO:0007669"/>
    <property type="project" value="TreeGrafter"/>
</dbReference>
<protein>
    <recommendedName>
        <fullName evidence="3">Phosphoinositide phospholipase C</fullName>
        <ecNumber evidence="3">3.1.4.11</ecNumber>
    </recommendedName>
</protein>
<dbReference type="Gene3D" id="3.20.20.190">
    <property type="entry name" value="Phosphatidylinositol (PI) phosphodiesterase"/>
    <property type="match status" value="2"/>
</dbReference>
<dbReference type="PROSITE" id="PS50007">
    <property type="entry name" value="PIPLC_X_DOMAIN"/>
    <property type="match status" value="1"/>
</dbReference>
<dbReference type="InterPro" id="IPR036860">
    <property type="entry name" value="SH2_dom_sf"/>
</dbReference>
<evidence type="ECO:0000256" key="4">
    <source>
        <dbReference type="SAM" id="MobiDB-lite"/>
    </source>
</evidence>
<dbReference type="GO" id="GO:0046488">
    <property type="term" value="P:phosphatidylinositol metabolic process"/>
    <property type="evidence" value="ECO:0007669"/>
    <property type="project" value="TreeGrafter"/>
</dbReference>
<keyword evidence="1" id="KW-0807">Transducer</keyword>
<dbReference type="SMART" id="SM00149">
    <property type="entry name" value="PLCYc"/>
    <property type="match status" value="1"/>
</dbReference>
<dbReference type="InterPro" id="IPR001192">
    <property type="entry name" value="PI-PLC_fam"/>
</dbReference>
<dbReference type="SUPFAM" id="SSF51695">
    <property type="entry name" value="PLC-like phosphodiesterases"/>
    <property type="match status" value="1"/>
</dbReference>
<dbReference type="Pfam" id="PF00168">
    <property type="entry name" value="C2"/>
    <property type="match status" value="1"/>
</dbReference>
<dbReference type="EC" id="3.1.4.11" evidence="3"/>
<dbReference type="SMART" id="SM00148">
    <property type="entry name" value="PLCXc"/>
    <property type="match status" value="1"/>
</dbReference>